<dbReference type="InterPro" id="IPR011333">
    <property type="entry name" value="SKP1/BTB/POZ_sf"/>
</dbReference>
<reference evidence="2" key="1">
    <citation type="submission" date="2020-11" db="EMBL/GenBank/DDBJ databases">
        <authorList>
            <person name="Tran Van P."/>
        </authorList>
    </citation>
    <scope>NUCLEOTIDE SEQUENCE</scope>
</reference>
<evidence type="ECO:0000259" key="1">
    <source>
        <dbReference type="PROSITE" id="PS50097"/>
    </source>
</evidence>
<dbReference type="SUPFAM" id="SSF54695">
    <property type="entry name" value="POZ domain"/>
    <property type="match status" value="1"/>
</dbReference>
<proteinExistence type="predicted"/>
<accession>A0A7R9L0Z3</accession>
<protein>
    <recommendedName>
        <fullName evidence="1">BTB domain-containing protein</fullName>
    </recommendedName>
</protein>
<dbReference type="EMBL" id="OC864766">
    <property type="protein sequence ID" value="CAD7631919.1"/>
    <property type="molecule type" value="Genomic_DNA"/>
</dbReference>
<evidence type="ECO:0000313" key="3">
    <source>
        <dbReference type="Proteomes" id="UP000759131"/>
    </source>
</evidence>
<dbReference type="Gene3D" id="3.30.710.10">
    <property type="entry name" value="Potassium Channel Kv1.1, Chain A"/>
    <property type="match status" value="1"/>
</dbReference>
<sequence length="253" mass="28798">CNFSIMNGQLHDKSYREGSSKGGSKSGNLILISINPLYKNSVQNNMYGSCLLDLQMIFNCTFAEISHAYTVFGITYTIGSLSNQHHKIIYTLDNDMADNGSNDTKMKSEKTTDLFPERNFFMNESKSDVVFITDGQRVPALRYVLMVGSVYFEAMFSGSFAETDKKEIEIKDTTYEAFKAIVWYLYSRKLSFNDKEDMDCDLVYDVSKLADAYDMDYLTQLINTTDGHLLAKLVAKERKPVYYHCAGCSPDYE</sequence>
<gene>
    <name evidence="2" type="ORF">OSB1V03_LOCUS12327</name>
</gene>
<feature type="domain" description="BTB" evidence="1">
    <location>
        <begin position="127"/>
        <end position="194"/>
    </location>
</feature>
<dbReference type="PANTHER" id="PTHR45774">
    <property type="entry name" value="BTB/POZ DOMAIN-CONTAINING"/>
    <property type="match status" value="1"/>
</dbReference>
<dbReference type="SMART" id="SM00225">
    <property type="entry name" value="BTB"/>
    <property type="match status" value="1"/>
</dbReference>
<dbReference type="Pfam" id="PF00651">
    <property type="entry name" value="BTB"/>
    <property type="match status" value="1"/>
</dbReference>
<dbReference type="InterPro" id="IPR000210">
    <property type="entry name" value="BTB/POZ_dom"/>
</dbReference>
<keyword evidence="3" id="KW-1185">Reference proteome</keyword>
<dbReference type="Proteomes" id="UP000759131">
    <property type="component" value="Unassembled WGS sequence"/>
</dbReference>
<dbReference type="GO" id="GO:0022008">
    <property type="term" value="P:neurogenesis"/>
    <property type="evidence" value="ECO:0007669"/>
    <property type="project" value="TreeGrafter"/>
</dbReference>
<feature type="non-terminal residue" evidence="2">
    <location>
        <position position="253"/>
    </location>
</feature>
<dbReference type="AlphaFoldDB" id="A0A7R9L0Z3"/>
<evidence type="ECO:0000313" key="2">
    <source>
        <dbReference type="EMBL" id="CAD7631919.1"/>
    </source>
</evidence>
<organism evidence="2">
    <name type="scientific">Medioppia subpectinata</name>
    <dbReference type="NCBI Taxonomy" id="1979941"/>
    <lineage>
        <taxon>Eukaryota</taxon>
        <taxon>Metazoa</taxon>
        <taxon>Ecdysozoa</taxon>
        <taxon>Arthropoda</taxon>
        <taxon>Chelicerata</taxon>
        <taxon>Arachnida</taxon>
        <taxon>Acari</taxon>
        <taxon>Acariformes</taxon>
        <taxon>Sarcoptiformes</taxon>
        <taxon>Oribatida</taxon>
        <taxon>Brachypylina</taxon>
        <taxon>Oppioidea</taxon>
        <taxon>Oppiidae</taxon>
        <taxon>Medioppia</taxon>
    </lineage>
</organism>
<dbReference type="PROSITE" id="PS50097">
    <property type="entry name" value="BTB"/>
    <property type="match status" value="1"/>
</dbReference>
<dbReference type="EMBL" id="CAJPIZ010010191">
    <property type="protein sequence ID" value="CAG2112349.1"/>
    <property type="molecule type" value="Genomic_DNA"/>
</dbReference>
<name>A0A7R9L0Z3_9ACAR</name>
<dbReference type="OrthoDB" id="10027872at2759"/>
<dbReference type="PANTHER" id="PTHR45774:SF3">
    <property type="entry name" value="BTB (POZ) DOMAIN-CONTAINING 2B-RELATED"/>
    <property type="match status" value="1"/>
</dbReference>
<dbReference type="GO" id="GO:0005829">
    <property type="term" value="C:cytosol"/>
    <property type="evidence" value="ECO:0007669"/>
    <property type="project" value="TreeGrafter"/>
</dbReference>